<reference evidence="2 3" key="1">
    <citation type="submission" date="2018-06" db="EMBL/GenBank/DDBJ databases">
        <authorList>
            <consortium name="Pathogen Informatics"/>
            <person name="Doyle S."/>
        </authorList>
    </citation>
    <scope>NUCLEOTIDE SEQUENCE [LARGE SCALE GENOMIC DNA]</scope>
    <source>
        <strain evidence="3">ATCC 11859 / DSM 33 / NCIB 8841 / NCTC 4822</strain>
    </source>
</reference>
<sequence>MLNVKWLIGIGIVIGVAGAGFSVYHMNMNMALLSIIGVFTLTNAMRGQAFRDRGLVREAKWMNRVSLSFAVLFTIVFVVTVVL</sequence>
<feature type="transmembrane region" description="Helical" evidence="1">
    <location>
        <begin position="61"/>
        <end position="82"/>
    </location>
</feature>
<proteinExistence type="predicted"/>
<evidence type="ECO:0000313" key="3">
    <source>
        <dbReference type="Proteomes" id="UP000254519"/>
    </source>
</evidence>
<organism evidence="2 3">
    <name type="scientific">Sporosarcina pasteurii</name>
    <name type="common">Bacillus pasteurii</name>
    <dbReference type="NCBI Taxonomy" id="1474"/>
    <lineage>
        <taxon>Bacteria</taxon>
        <taxon>Bacillati</taxon>
        <taxon>Bacillota</taxon>
        <taxon>Bacilli</taxon>
        <taxon>Bacillales</taxon>
        <taxon>Caryophanaceae</taxon>
        <taxon>Sporosarcina</taxon>
    </lineage>
</organism>
<accession>A0A380CIS6</accession>
<gene>
    <name evidence="2" type="ORF">NCTC4822_02989</name>
</gene>
<keyword evidence="1" id="KW-0472">Membrane</keyword>
<dbReference type="EMBL" id="UGYZ01000002">
    <property type="protein sequence ID" value="SUJ20311.1"/>
    <property type="molecule type" value="Genomic_DNA"/>
</dbReference>
<dbReference type="Proteomes" id="UP000254519">
    <property type="component" value="Unassembled WGS sequence"/>
</dbReference>
<keyword evidence="1" id="KW-1133">Transmembrane helix</keyword>
<dbReference type="AlphaFoldDB" id="A0A380CIS6"/>
<feature type="transmembrane region" description="Helical" evidence="1">
    <location>
        <begin position="30"/>
        <end position="49"/>
    </location>
</feature>
<evidence type="ECO:0000256" key="1">
    <source>
        <dbReference type="SAM" id="Phobius"/>
    </source>
</evidence>
<feature type="transmembrane region" description="Helical" evidence="1">
    <location>
        <begin position="7"/>
        <end position="24"/>
    </location>
</feature>
<protein>
    <submittedName>
        <fullName evidence="2">Uncharacterized protein</fullName>
    </submittedName>
</protein>
<keyword evidence="1" id="KW-0812">Transmembrane</keyword>
<evidence type="ECO:0000313" key="2">
    <source>
        <dbReference type="EMBL" id="SUJ20311.1"/>
    </source>
</evidence>
<keyword evidence="3" id="KW-1185">Reference proteome</keyword>
<name>A0A380CIS6_SPOPA</name>